<sequence length="132" mass="15017">MEVRRVNNKSLSFYSLRRKYPMNKTYKLLVGTMLLLGLGTVSFAQNADAANPFTQFRNNNCVPEAKKAGLTQAEATQICNCTVQALQKKYSTQAFSNLYAQYRNGDNNARRTLTRYGETCSQQVLDDILWEN</sequence>
<dbReference type="Proteomes" id="UP000001203">
    <property type="component" value="Chromosome circular"/>
</dbReference>
<dbReference type="STRING" id="43989.cce_2588"/>
<evidence type="ECO:0000313" key="2">
    <source>
        <dbReference type="EMBL" id="ACB51936.1"/>
    </source>
</evidence>
<dbReference type="eggNOG" id="ENOG50320Q4">
    <property type="taxonomic scope" value="Bacteria"/>
</dbReference>
<keyword evidence="1" id="KW-0732">Signal</keyword>
<gene>
    <name evidence="2" type="ordered locus">cce_2588</name>
</gene>
<protein>
    <submittedName>
        <fullName evidence="2">Uncharacterized protein</fullName>
    </submittedName>
</protein>
<accession>B1WSF0</accession>
<evidence type="ECO:0000256" key="1">
    <source>
        <dbReference type="SAM" id="SignalP"/>
    </source>
</evidence>
<proteinExistence type="predicted"/>
<dbReference type="HOGENOM" id="CLU_2129319_0_0_3"/>
<reference evidence="2 3" key="1">
    <citation type="journal article" date="2008" name="Proc. Natl. Acad. Sci. U.S.A.">
        <title>The genome of Cyanothece 51142, a unicellular diazotrophic cyanobacterium important in the marine nitrogen cycle.</title>
        <authorList>
            <person name="Welsh E.A."/>
            <person name="Liberton M."/>
            <person name="Stoeckel J."/>
            <person name="Loh T."/>
            <person name="Elvitigala T."/>
            <person name="Wang C."/>
            <person name="Wollam A."/>
            <person name="Fulton R.S."/>
            <person name="Clifton S.W."/>
            <person name="Jacobs J.M."/>
            <person name="Aurora R."/>
            <person name="Ghosh B.K."/>
            <person name="Sherman L.A."/>
            <person name="Smith R.D."/>
            <person name="Wilson R.K."/>
            <person name="Pakrasi H.B."/>
        </authorList>
    </citation>
    <scope>NUCLEOTIDE SEQUENCE [LARGE SCALE GENOMIC DNA]</scope>
    <source>
        <strain evidence="3">ATCC 51142 / BH68</strain>
    </source>
</reference>
<feature type="chain" id="PRO_5002772027" evidence="1">
    <location>
        <begin position="50"/>
        <end position="132"/>
    </location>
</feature>
<name>B1WSF0_CROS5</name>
<feature type="signal peptide" evidence="1">
    <location>
        <begin position="1"/>
        <end position="49"/>
    </location>
</feature>
<evidence type="ECO:0000313" key="3">
    <source>
        <dbReference type="Proteomes" id="UP000001203"/>
    </source>
</evidence>
<keyword evidence="3" id="KW-1185">Reference proteome</keyword>
<organism evidence="2 3">
    <name type="scientific">Crocosphaera subtropica (strain ATCC 51142 / BH68)</name>
    <name type="common">Cyanothece sp. (strain ATCC 51142)</name>
    <dbReference type="NCBI Taxonomy" id="43989"/>
    <lineage>
        <taxon>Bacteria</taxon>
        <taxon>Bacillati</taxon>
        <taxon>Cyanobacteriota</taxon>
        <taxon>Cyanophyceae</taxon>
        <taxon>Oscillatoriophycideae</taxon>
        <taxon>Chroococcales</taxon>
        <taxon>Aphanothecaceae</taxon>
        <taxon>Crocosphaera</taxon>
        <taxon>Crocosphaera subtropica</taxon>
    </lineage>
</organism>
<dbReference type="AlphaFoldDB" id="B1WSF0"/>
<dbReference type="KEGG" id="cyt:cce_2588"/>
<dbReference type="EMBL" id="CP000806">
    <property type="protein sequence ID" value="ACB51936.1"/>
    <property type="molecule type" value="Genomic_DNA"/>
</dbReference>